<evidence type="ECO:0000256" key="2">
    <source>
        <dbReference type="ARBA" id="ARBA00003690"/>
    </source>
</evidence>
<dbReference type="InterPro" id="IPR036396">
    <property type="entry name" value="Cyt_P450_sf"/>
</dbReference>
<protein>
    <recommendedName>
        <fullName evidence="16">Cytochrome P450</fullName>
    </recommendedName>
</protein>
<evidence type="ECO:0000256" key="3">
    <source>
        <dbReference type="ARBA" id="ARBA00004174"/>
    </source>
</evidence>
<dbReference type="GO" id="GO:0005506">
    <property type="term" value="F:iron ion binding"/>
    <property type="evidence" value="ECO:0007669"/>
    <property type="project" value="InterPro"/>
</dbReference>
<evidence type="ECO:0000256" key="9">
    <source>
        <dbReference type="ARBA" id="ARBA00022848"/>
    </source>
</evidence>
<dbReference type="OrthoDB" id="2789670at2759"/>
<evidence type="ECO:0000256" key="12">
    <source>
        <dbReference type="ARBA" id="ARBA00023033"/>
    </source>
</evidence>
<evidence type="ECO:0000256" key="11">
    <source>
        <dbReference type="ARBA" id="ARBA00023004"/>
    </source>
</evidence>
<dbReference type="EMBL" id="JADBJN010000001">
    <property type="protein sequence ID" value="KAG5681319.1"/>
    <property type="molecule type" value="Genomic_DNA"/>
</dbReference>
<evidence type="ECO:0000256" key="7">
    <source>
        <dbReference type="ARBA" id="ARBA00022723"/>
    </source>
</evidence>
<dbReference type="InterPro" id="IPR001128">
    <property type="entry name" value="Cyt_P450"/>
</dbReference>
<dbReference type="AlphaFoldDB" id="A0A9J6CHH2"/>
<keyword evidence="15" id="KW-1185">Reference proteome</keyword>
<evidence type="ECO:0000256" key="1">
    <source>
        <dbReference type="ARBA" id="ARBA00001971"/>
    </source>
</evidence>
<accession>A0A9J6CHH2</accession>
<evidence type="ECO:0000313" key="15">
    <source>
        <dbReference type="Proteomes" id="UP001107558"/>
    </source>
</evidence>
<proteinExistence type="inferred from homology"/>
<dbReference type="InterPro" id="IPR002401">
    <property type="entry name" value="Cyt_P450_E_grp-I"/>
</dbReference>
<evidence type="ECO:0000256" key="5">
    <source>
        <dbReference type="ARBA" id="ARBA00010617"/>
    </source>
</evidence>
<dbReference type="Pfam" id="PF00067">
    <property type="entry name" value="p450"/>
    <property type="match status" value="2"/>
</dbReference>
<dbReference type="PRINTS" id="PR00385">
    <property type="entry name" value="P450"/>
</dbReference>
<dbReference type="GO" id="GO:0020037">
    <property type="term" value="F:heme binding"/>
    <property type="evidence" value="ECO:0007669"/>
    <property type="project" value="InterPro"/>
</dbReference>
<dbReference type="SUPFAM" id="SSF48264">
    <property type="entry name" value="Cytochrome P450"/>
    <property type="match status" value="2"/>
</dbReference>
<dbReference type="GO" id="GO:0005789">
    <property type="term" value="C:endoplasmic reticulum membrane"/>
    <property type="evidence" value="ECO:0007669"/>
    <property type="project" value="UniProtKB-SubCell"/>
</dbReference>
<dbReference type="Proteomes" id="UP001107558">
    <property type="component" value="Chromosome 1"/>
</dbReference>
<dbReference type="FunFam" id="1.10.630.10:FF:000042">
    <property type="entry name" value="Cytochrome P450"/>
    <property type="match status" value="2"/>
</dbReference>
<dbReference type="Gene3D" id="1.10.630.10">
    <property type="entry name" value="Cytochrome P450"/>
    <property type="match status" value="2"/>
</dbReference>
<evidence type="ECO:0000256" key="10">
    <source>
        <dbReference type="ARBA" id="ARBA00023002"/>
    </source>
</evidence>
<dbReference type="PROSITE" id="PS00086">
    <property type="entry name" value="CYTOCHROME_P450"/>
    <property type="match status" value="2"/>
</dbReference>
<comment type="similarity">
    <text evidence="5">Belongs to the cytochrome P450 family.</text>
</comment>
<keyword evidence="13" id="KW-0472">Membrane</keyword>
<comment type="function">
    <text evidence="2">May be involved in the metabolism of insect hormones and in the breakdown of synthetic insecticides.</text>
</comment>
<evidence type="ECO:0000256" key="13">
    <source>
        <dbReference type="ARBA" id="ARBA00023136"/>
    </source>
</evidence>
<keyword evidence="9" id="KW-0492">Microsome</keyword>
<organism evidence="14 15">
    <name type="scientific">Polypedilum vanderplanki</name>
    <name type="common">Sleeping chironomid midge</name>
    <dbReference type="NCBI Taxonomy" id="319348"/>
    <lineage>
        <taxon>Eukaryota</taxon>
        <taxon>Metazoa</taxon>
        <taxon>Ecdysozoa</taxon>
        <taxon>Arthropoda</taxon>
        <taxon>Hexapoda</taxon>
        <taxon>Insecta</taxon>
        <taxon>Pterygota</taxon>
        <taxon>Neoptera</taxon>
        <taxon>Endopterygota</taxon>
        <taxon>Diptera</taxon>
        <taxon>Nematocera</taxon>
        <taxon>Chironomoidea</taxon>
        <taxon>Chironomidae</taxon>
        <taxon>Chironominae</taxon>
        <taxon>Polypedilum</taxon>
        <taxon>Polypedilum</taxon>
    </lineage>
</organism>
<keyword evidence="12" id="KW-0503">Monooxygenase</keyword>
<evidence type="ECO:0008006" key="16">
    <source>
        <dbReference type="Google" id="ProtNLM"/>
    </source>
</evidence>
<sequence>MIALYLISFLIASIYHLNKHFFKFWNDLKIKQIEPTFFVGNAGKLFSMKYSIGDFIEEIYNNNKSERFIGVYLSYRPVLFVNDPELAQQILISDFNIFHDRPTPDKSAKNYPIMKNLFVQKGKKWRDLRVKISPAFSSAKLRSMFPIMRDCGQLLQKYISHKISNDETIFEFKDLCARFTVDNILSVAFGVENNCIDENENIFYKIISSVFAPTLRNGILGILIFFTPELFTKLKISPTTKEVDQFINKLVNETVEYREKNNIQRKDFLQLLIELKNQGYMSADKNICKNDELNIMINDDGVEEDVQKLTIDELIAQAYIFLSAGFETSSSTMAYAIFELARNKEAQVKAQKEIEKVMQEAETGEISYDLLNEMKYVDCCIDETLRKYPIGSWLIRENSKDYEIPGTRSVLPKGTAVFIPSIGIQRDPDIYDDPLTFKPERFLNSTNGSAKVKGATFLAFGLGNRSCVAARMGKLQSKLGIVMLLSKFSFELDDKSLETEELINHPKSLVLAPLKPVMIKVKQLEPSFLFGNAGKIFTMTTSFGDYFEDIYNKTKSERFMGAYLSYSPILIVNDPELIQNIMISDFTTFHDRPTPGDAAENYPLVGNLFNLRGQKWRDLRIKLSPTFTSGKLKVMFPIMRDCGKVLQTYVEKQIKSGQTVFEFKDLCARFTINNISSVAFGVENDCINDPDNVFRKMGLKLFEPSLRNGIINSIAFLTPKLFTILKIPPFPADLEQFIYSLVTETVEYREKNNFQRNDFMQLMIQLKNQGYVSADKDANDDENEWKNEKREIKKMTIDEMAAQAFVFFGAGFETSSSTMSFSLFELARNKDIQKKVQEEIDEVMKKTGSDEFTYDLLNEMKYLDCVVDETLRKYPILAALFRVGTKDYSIPNSNLVLPKDTPVYMPIIGIQRDPEIFEDPMAFKPERFLDSPTGGAKVKGAVYVPFGTGSRNCIGARLGKLQTKLGLATVLAKFNFELKDKSLEKAFPAVVSDCVQNVMCIIGYRWSSEACKCIPDR</sequence>
<dbReference type="PRINTS" id="PR00463">
    <property type="entry name" value="EP450I"/>
</dbReference>
<comment type="cofactor">
    <cofactor evidence="1">
        <name>heme</name>
        <dbReference type="ChEBI" id="CHEBI:30413"/>
    </cofactor>
</comment>
<dbReference type="CDD" id="cd11056">
    <property type="entry name" value="CYP6-like"/>
    <property type="match status" value="2"/>
</dbReference>
<dbReference type="GO" id="GO:0004497">
    <property type="term" value="F:monooxygenase activity"/>
    <property type="evidence" value="ECO:0007669"/>
    <property type="project" value="UniProtKB-KW"/>
</dbReference>
<dbReference type="PANTHER" id="PTHR24292:SF54">
    <property type="entry name" value="CYP9F3-RELATED"/>
    <property type="match status" value="1"/>
</dbReference>
<keyword evidence="11" id="KW-0408">Iron</keyword>
<reference evidence="14" key="1">
    <citation type="submission" date="2021-03" db="EMBL/GenBank/DDBJ databases">
        <title>Chromosome level genome of the anhydrobiotic midge Polypedilum vanderplanki.</title>
        <authorList>
            <person name="Yoshida Y."/>
            <person name="Kikawada T."/>
            <person name="Gusev O."/>
        </authorList>
    </citation>
    <scope>NUCLEOTIDE SEQUENCE</scope>
    <source>
        <strain evidence="14">NIAS01</strain>
        <tissue evidence="14">Whole body or cell culture</tissue>
    </source>
</reference>
<dbReference type="InterPro" id="IPR050476">
    <property type="entry name" value="Insect_CytP450_Detox"/>
</dbReference>
<name>A0A9J6CHH2_POLVA</name>
<keyword evidence="8" id="KW-0256">Endoplasmic reticulum</keyword>
<dbReference type="InterPro" id="IPR017972">
    <property type="entry name" value="Cyt_P450_CS"/>
</dbReference>
<evidence type="ECO:0000313" key="14">
    <source>
        <dbReference type="EMBL" id="KAG5681319.1"/>
    </source>
</evidence>
<keyword evidence="7" id="KW-0479">Metal-binding</keyword>
<evidence type="ECO:0000256" key="4">
    <source>
        <dbReference type="ARBA" id="ARBA00004406"/>
    </source>
</evidence>
<dbReference type="GO" id="GO:0016705">
    <property type="term" value="F:oxidoreductase activity, acting on paired donors, with incorporation or reduction of molecular oxygen"/>
    <property type="evidence" value="ECO:0007669"/>
    <property type="project" value="InterPro"/>
</dbReference>
<evidence type="ECO:0000256" key="8">
    <source>
        <dbReference type="ARBA" id="ARBA00022824"/>
    </source>
</evidence>
<evidence type="ECO:0000256" key="6">
    <source>
        <dbReference type="ARBA" id="ARBA00022617"/>
    </source>
</evidence>
<keyword evidence="10" id="KW-0560">Oxidoreductase</keyword>
<gene>
    <name evidence="14" type="ORF">PVAND_010768</name>
</gene>
<dbReference type="PANTHER" id="PTHR24292">
    <property type="entry name" value="CYTOCHROME P450"/>
    <property type="match status" value="1"/>
</dbReference>
<comment type="caution">
    <text evidence="14">The sequence shown here is derived from an EMBL/GenBank/DDBJ whole genome shotgun (WGS) entry which is preliminary data.</text>
</comment>
<comment type="subcellular location">
    <subcellularLocation>
        <location evidence="4">Endoplasmic reticulum membrane</location>
        <topology evidence="4">Peripheral membrane protein</topology>
    </subcellularLocation>
    <subcellularLocation>
        <location evidence="3">Microsome membrane</location>
        <topology evidence="3">Peripheral membrane protein</topology>
    </subcellularLocation>
</comment>
<keyword evidence="6" id="KW-0349">Heme</keyword>